<dbReference type="Gene3D" id="6.10.140.340">
    <property type="match status" value="1"/>
</dbReference>
<dbReference type="Pfam" id="PF07303">
    <property type="entry name" value="Occludin_ELL"/>
    <property type="match status" value="1"/>
</dbReference>
<protein>
    <recommendedName>
        <fullName evidence="2">OCEL domain-containing protein</fullName>
    </recommendedName>
</protein>
<name>A0AAD9X7L2_9ROSI</name>
<dbReference type="PANTHER" id="PTHR38372:SF2">
    <property type="entry name" value="DENTIN SIALOPHOSPHOPROTEIN-LIKE PROTEIN"/>
    <property type="match status" value="1"/>
</dbReference>
<sequence>MESSVESQRIAPSSASQQHDSKRGPVSISLKDNRAQTSNTVTDMVGGRKDSILTESNDSGQKRRESSSDEDSCSYYKYEKDEPELKGAIKDFSQYKEYLQEYQDKYDSYLSLNKILESYRNKFQKLGKDLDFAKGRDAERYSKLLGQLRDSYSQCGTRHKRLKKIFVVLHEELKHIKQRIADFAHSYSKD</sequence>
<feature type="region of interest" description="Disordered" evidence="1">
    <location>
        <begin position="1"/>
        <end position="74"/>
    </location>
</feature>
<organism evidence="3 4">
    <name type="scientific">Dipteronia dyeriana</name>
    <dbReference type="NCBI Taxonomy" id="168575"/>
    <lineage>
        <taxon>Eukaryota</taxon>
        <taxon>Viridiplantae</taxon>
        <taxon>Streptophyta</taxon>
        <taxon>Embryophyta</taxon>
        <taxon>Tracheophyta</taxon>
        <taxon>Spermatophyta</taxon>
        <taxon>Magnoliopsida</taxon>
        <taxon>eudicotyledons</taxon>
        <taxon>Gunneridae</taxon>
        <taxon>Pentapetalae</taxon>
        <taxon>rosids</taxon>
        <taxon>malvids</taxon>
        <taxon>Sapindales</taxon>
        <taxon>Sapindaceae</taxon>
        <taxon>Hippocastanoideae</taxon>
        <taxon>Acereae</taxon>
        <taxon>Dipteronia</taxon>
    </lineage>
</organism>
<evidence type="ECO:0000313" key="4">
    <source>
        <dbReference type="Proteomes" id="UP001280121"/>
    </source>
</evidence>
<dbReference type="InterPro" id="IPR010844">
    <property type="entry name" value="Occludin_ELL"/>
</dbReference>
<dbReference type="PANTHER" id="PTHR38372">
    <property type="entry name" value="DENTIN SIALOPHOSPHOPROTEIN-LIKE PROTEIN"/>
    <property type="match status" value="1"/>
</dbReference>
<proteinExistence type="predicted"/>
<keyword evidence="4" id="KW-1185">Reference proteome</keyword>
<dbReference type="PROSITE" id="PS51980">
    <property type="entry name" value="OCEL"/>
    <property type="match status" value="1"/>
</dbReference>
<feature type="compositionally biased region" description="Polar residues" evidence="1">
    <location>
        <begin position="1"/>
        <end position="18"/>
    </location>
</feature>
<dbReference type="EMBL" id="JANJYI010000004">
    <property type="protein sequence ID" value="KAK2654228.1"/>
    <property type="molecule type" value="Genomic_DNA"/>
</dbReference>
<evidence type="ECO:0000256" key="1">
    <source>
        <dbReference type="SAM" id="MobiDB-lite"/>
    </source>
</evidence>
<comment type="caution">
    <text evidence="3">The sequence shown here is derived from an EMBL/GenBank/DDBJ whole genome shotgun (WGS) entry which is preliminary data.</text>
</comment>
<evidence type="ECO:0000313" key="3">
    <source>
        <dbReference type="EMBL" id="KAK2654228.1"/>
    </source>
</evidence>
<reference evidence="3" key="1">
    <citation type="journal article" date="2023" name="Plant J.">
        <title>Genome sequences and population genomics provide insights into the demographic history, inbreeding, and mutation load of two 'living fossil' tree species of Dipteronia.</title>
        <authorList>
            <person name="Feng Y."/>
            <person name="Comes H.P."/>
            <person name="Chen J."/>
            <person name="Zhu S."/>
            <person name="Lu R."/>
            <person name="Zhang X."/>
            <person name="Li P."/>
            <person name="Qiu J."/>
            <person name="Olsen K.M."/>
            <person name="Qiu Y."/>
        </authorList>
    </citation>
    <scope>NUCLEOTIDE SEQUENCE</scope>
    <source>
        <strain evidence="3">KIB01</strain>
    </source>
</reference>
<dbReference type="Proteomes" id="UP001280121">
    <property type="component" value="Unassembled WGS sequence"/>
</dbReference>
<gene>
    <name evidence="3" type="ORF">Ddye_014084</name>
</gene>
<dbReference type="SUPFAM" id="SSF144292">
    <property type="entry name" value="occludin/ELL-like"/>
    <property type="match status" value="1"/>
</dbReference>
<dbReference type="AlphaFoldDB" id="A0AAD9X7L2"/>
<feature type="domain" description="OCEL" evidence="2">
    <location>
        <begin position="80"/>
        <end position="188"/>
    </location>
</feature>
<evidence type="ECO:0000259" key="2">
    <source>
        <dbReference type="PROSITE" id="PS51980"/>
    </source>
</evidence>
<accession>A0AAD9X7L2</accession>